<dbReference type="InParanoid" id="A7RXQ6"/>
<feature type="region of interest" description="Disordered" evidence="1">
    <location>
        <begin position="637"/>
        <end position="681"/>
    </location>
</feature>
<dbReference type="GO" id="GO:0061891">
    <property type="term" value="F:calcium ion sensor activity"/>
    <property type="evidence" value="ECO:0000318"/>
    <property type="project" value="GO_Central"/>
</dbReference>
<feature type="compositionally biased region" description="Polar residues" evidence="1">
    <location>
        <begin position="598"/>
        <end position="617"/>
    </location>
</feature>
<feature type="region of interest" description="Disordered" evidence="1">
    <location>
        <begin position="273"/>
        <end position="301"/>
    </location>
</feature>
<evidence type="ECO:0000256" key="2">
    <source>
        <dbReference type="SAM" id="Phobius"/>
    </source>
</evidence>
<evidence type="ECO:0000313" key="4">
    <source>
        <dbReference type="EMBL" id="EDO43820.1"/>
    </source>
</evidence>
<feature type="compositionally biased region" description="Basic residues" evidence="1">
    <location>
        <begin position="568"/>
        <end position="583"/>
    </location>
</feature>
<feature type="region of interest" description="Disordered" evidence="1">
    <location>
        <begin position="502"/>
        <end position="622"/>
    </location>
</feature>
<dbReference type="InterPro" id="IPR035892">
    <property type="entry name" value="C2_domain_sf"/>
</dbReference>
<keyword evidence="2" id="KW-0812">Transmembrane</keyword>
<dbReference type="FunFam" id="2.60.40.150:FF:000553">
    <property type="entry name" value="Predicted protein"/>
    <property type="match status" value="1"/>
</dbReference>
<dbReference type="Gene3D" id="2.60.40.150">
    <property type="entry name" value="C2 domain"/>
    <property type="match status" value="1"/>
</dbReference>
<proteinExistence type="predicted"/>
<evidence type="ECO:0000256" key="1">
    <source>
        <dbReference type="SAM" id="MobiDB-lite"/>
    </source>
</evidence>
<dbReference type="Proteomes" id="UP000001593">
    <property type="component" value="Unassembled WGS sequence"/>
</dbReference>
<dbReference type="EMBL" id="DS469550">
    <property type="protein sequence ID" value="EDO43820.1"/>
    <property type="molecule type" value="Genomic_DNA"/>
</dbReference>
<feature type="domain" description="C2" evidence="3">
    <location>
        <begin position="134"/>
        <end position="253"/>
    </location>
</feature>
<name>A7RXQ6_NEMVE</name>
<reference evidence="4 5" key="1">
    <citation type="journal article" date="2007" name="Science">
        <title>Sea anemone genome reveals ancestral eumetazoan gene repertoire and genomic organization.</title>
        <authorList>
            <person name="Putnam N.H."/>
            <person name="Srivastava M."/>
            <person name="Hellsten U."/>
            <person name="Dirks B."/>
            <person name="Chapman J."/>
            <person name="Salamov A."/>
            <person name="Terry A."/>
            <person name="Shapiro H."/>
            <person name="Lindquist E."/>
            <person name="Kapitonov V.V."/>
            <person name="Jurka J."/>
            <person name="Genikhovich G."/>
            <person name="Grigoriev I.V."/>
            <person name="Lucas S.M."/>
            <person name="Steele R.E."/>
            <person name="Finnerty J.R."/>
            <person name="Technau U."/>
            <person name="Martindale M.Q."/>
            <person name="Rokhsar D.S."/>
        </authorList>
    </citation>
    <scope>NUCLEOTIDE SEQUENCE [LARGE SCALE GENOMIC DNA]</scope>
    <source>
        <strain evidence="5">CH2 X CH6</strain>
    </source>
</reference>
<sequence>MPLLNIKKHKASDCLVLIYIQQFLESPVYLMAMEKLELTITILLVLLVAVCVYIAASWTLWRRSHRRGDGGIFGDSEYDSAIYRSFGKQVVQEDGAPKITITPVQPRLQPQEGTTSPMMTDDEDGPRSELQEDDLGRLYFSLQYDQHRFALLVRLIRGEDIPLEQDVSGTYVGVHLLPISLESDVIEPGDTSINVTFQECYEFPLTQSELASQTLDFHICRYDKFSRRTVVGDVFLALAELGAQGIDITREVYLCRNIISSREAYHKRKRKRLVSAGDEQEGEHDFELRQGKKVSRSTRESGADPKELWKILRAAVRKGKYRVMGADPDTPVYQWDPMMPSESPRYEYKLPTSPHMPGGIFYFSGPGPPATGGVTESETDEEVVSQGKRSGSFLFPGKSDSGEDAAEAMYPDSQHSSSPNSPLQISPAPEEYYTLVPITPFTPASPLKHRTAKDPSVSWHVPETFSARDQDVVQTLADAYNDPKIVKSANLRQAAILAHKRQAHRTIPSATAAALEGVRTDEHRVTKRKTARRGSGTGNRAISPKRQKAKVSPSRTVTQSSGESSSKGKTKVWKGKVKPKASWKYRPSPKDMQRLRGSEQSGRDVSSSPELSNSPATETGLRFEAKDFIVPCVPPLKECTQSDPYIGPHRQEENTGETRQKRLSVSLTEVLAEEREERDES</sequence>
<dbReference type="GO" id="GO:0000149">
    <property type="term" value="F:SNARE binding"/>
    <property type="evidence" value="ECO:0000318"/>
    <property type="project" value="GO_Central"/>
</dbReference>
<dbReference type="PANTHER" id="PTHR10024">
    <property type="entry name" value="SYNAPTOTAGMIN"/>
    <property type="match status" value="1"/>
</dbReference>
<dbReference type="AlphaFoldDB" id="A7RXQ6"/>
<dbReference type="GO" id="GO:0005544">
    <property type="term" value="F:calcium-dependent phospholipid binding"/>
    <property type="evidence" value="ECO:0000318"/>
    <property type="project" value="GO_Central"/>
</dbReference>
<feature type="region of interest" description="Disordered" evidence="1">
    <location>
        <begin position="102"/>
        <end position="129"/>
    </location>
</feature>
<evidence type="ECO:0000313" key="5">
    <source>
        <dbReference type="Proteomes" id="UP000001593"/>
    </source>
</evidence>
<dbReference type="HOGENOM" id="CLU_404031_0_0_1"/>
<dbReference type="OMA" id="HICRYDK"/>
<gene>
    <name evidence="4" type="ORF">NEMVEDRAFT_v1g241405</name>
</gene>
<dbReference type="PROSITE" id="PS50004">
    <property type="entry name" value="C2"/>
    <property type="match status" value="1"/>
</dbReference>
<dbReference type="GO" id="GO:0005886">
    <property type="term" value="C:plasma membrane"/>
    <property type="evidence" value="ECO:0000318"/>
    <property type="project" value="GO_Central"/>
</dbReference>
<dbReference type="InterPro" id="IPR000008">
    <property type="entry name" value="C2_dom"/>
</dbReference>
<dbReference type="Pfam" id="PF00168">
    <property type="entry name" value="C2"/>
    <property type="match status" value="1"/>
</dbReference>
<feature type="transmembrane region" description="Helical" evidence="2">
    <location>
        <begin position="38"/>
        <end position="61"/>
    </location>
</feature>
<keyword evidence="2" id="KW-0472">Membrane</keyword>
<keyword evidence="2" id="KW-1133">Transmembrane helix</keyword>
<dbReference type="GO" id="GO:0017158">
    <property type="term" value="P:regulation of calcium ion-dependent exocytosis"/>
    <property type="evidence" value="ECO:0000318"/>
    <property type="project" value="GO_Central"/>
</dbReference>
<accession>A7RXQ6</accession>
<dbReference type="GO" id="GO:0070382">
    <property type="term" value="C:exocytic vesicle"/>
    <property type="evidence" value="ECO:0000318"/>
    <property type="project" value="GO_Central"/>
</dbReference>
<feature type="compositionally biased region" description="Basic and acidic residues" evidence="1">
    <location>
        <begin position="649"/>
        <end position="660"/>
    </location>
</feature>
<feature type="compositionally biased region" description="Basic and acidic residues" evidence="1">
    <location>
        <begin position="588"/>
        <end position="597"/>
    </location>
</feature>
<dbReference type="eggNOG" id="KOG1028">
    <property type="taxonomic scope" value="Eukaryota"/>
</dbReference>
<protein>
    <recommendedName>
        <fullName evidence="3">C2 domain-containing protein</fullName>
    </recommendedName>
</protein>
<dbReference type="PANTHER" id="PTHR10024:SF374">
    <property type="entry name" value="C2 DOMAIN-CONTAINING PROTEIN"/>
    <property type="match status" value="1"/>
</dbReference>
<feature type="compositionally biased region" description="Polar residues" evidence="1">
    <location>
        <begin position="413"/>
        <end position="424"/>
    </location>
</feature>
<dbReference type="STRING" id="45351.A7RXQ6"/>
<keyword evidence="5" id="KW-1185">Reference proteome</keyword>
<dbReference type="GO" id="GO:0016192">
    <property type="term" value="P:vesicle-mediated transport"/>
    <property type="evidence" value="ECO:0000318"/>
    <property type="project" value="GO_Central"/>
</dbReference>
<evidence type="ECO:0000259" key="3">
    <source>
        <dbReference type="PROSITE" id="PS50004"/>
    </source>
</evidence>
<organism evidence="4 5">
    <name type="scientific">Nematostella vectensis</name>
    <name type="common">Starlet sea anemone</name>
    <dbReference type="NCBI Taxonomy" id="45351"/>
    <lineage>
        <taxon>Eukaryota</taxon>
        <taxon>Metazoa</taxon>
        <taxon>Cnidaria</taxon>
        <taxon>Anthozoa</taxon>
        <taxon>Hexacorallia</taxon>
        <taxon>Actiniaria</taxon>
        <taxon>Edwardsiidae</taxon>
        <taxon>Nematostella</taxon>
    </lineage>
</organism>
<dbReference type="SUPFAM" id="SSF49562">
    <property type="entry name" value="C2 domain (Calcium/lipid-binding domain, CaLB)"/>
    <property type="match status" value="1"/>
</dbReference>
<feature type="region of interest" description="Disordered" evidence="1">
    <location>
        <begin position="366"/>
        <end position="427"/>
    </location>
</feature>